<proteinExistence type="predicted"/>
<sequence length="86" mass="9467">MSRIARTDFVRYAMRGFAACVAYDACGANRFTDVFRSALESIAWANATRRAAITPATPARNRKPHRAPASSTPAAPQRAFPLQIER</sequence>
<feature type="region of interest" description="Disordered" evidence="1">
    <location>
        <begin position="53"/>
        <end position="86"/>
    </location>
</feature>
<name>A0A1B4FTF8_9BURK</name>
<reference evidence="2 3" key="1">
    <citation type="submission" date="2015-12" db="EMBL/GenBank/DDBJ databases">
        <title>Diversity of Burkholderia near neighbor genomes.</title>
        <authorList>
            <person name="Sahl J."/>
            <person name="Wagner D."/>
            <person name="Keim P."/>
        </authorList>
    </citation>
    <scope>NUCLEOTIDE SEQUENCE [LARGE SCALE GENOMIC DNA]</scope>
    <source>
        <strain evidence="2 3">BDU8</strain>
    </source>
</reference>
<dbReference type="Proteomes" id="UP000067711">
    <property type="component" value="Chromosome 2"/>
</dbReference>
<organism evidence="2 3">
    <name type="scientific">Burkholderia mayonis</name>
    <dbReference type="NCBI Taxonomy" id="1385591"/>
    <lineage>
        <taxon>Bacteria</taxon>
        <taxon>Pseudomonadati</taxon>
        <taxon>Pseudomonadota</taxon>
        <taxon>Betaproteobacteria</taxon>
        <taxon>Burkholderiales</taxon>
        <taxon>Burkholderiaceae</taxon>
        <taxon>Burkholderia</taxon>
        <taxon>pseudomallei group</taxon>
    </lineage>
</organism>
<protein>
    <submittedName>
        <fullName evidence="2">Uncharacterized protein</fullName>
    </submittedName>
</protein>
<evidence type="ECO:0000313" key="2">
    <source>
        <dbReference type="EMBL" id="AOJ06945.1"/>
    </source>
</evidence>
<gene>
    <name evidence="2" type="ORF">WS71_06195</name>
</gene>
<evidence type="ECO:0000313" key="3">
    <source>
        <dbReference type="Proteomes" id="UP000067711"/>
    </source>
</evidence>
<evidence type="ECO:0000256" key="1">
    <source>
        <dbReference type="SAM" id="MobiDB-lite"/>
    </source>
</evidence>
<accession>A0A1B4FTF8</accession>
<dbReference type="EMBL" id="CP013388">
    <property type="protein sequence ID" value="AOJ06945.1"/>
    <property type="molecule type" value="Genomic_DNA"/>
</dbReference>
<dbReference type="AlphaFoldDB" id="A0A1B4FTF8"/>